<organism evidence="1 2">
    <name type="scientific">Pleurotus cornucopiae</name>
    <name type="common">Cornucopia mushroom</name>
    <dbReference type="NCBI Taxonomy" id="5321"/>
    <lineage>
        <taxon>Eukaryota</taxon>
        <taxon>Fungi</taxon>
        <taxon>Dikarya</taxon>
        <taxon>Basidiomycota</taxon>
        <taxon>Agaricomycotina</taxon>
        <taxon>Agaricomycetes</taxon>
        <taxon>Agaricomycetidae</taxon>
        <taxon>Agaricales</taxon>
        <taxon>Pleurotineae</taxon>
        <taxon>Pleurotaceae</taxon>
        <taxon>Pleurotus</taxon>
    </lineage>
</organism>
<dbReference type="Proteomes" id="UP000824881">
    <property type="component" value="Unassembled WGS sequence"/>
</dbReference>
<reference evidence="1 2" key="1">
    <citation type="journal article" date="2021" name="Appl. Environ. Microbiol.">
        <title>Genetic linkage and physical mapping for an oyster mushroom Pleurotus cornucopiae and QTL analysis for the trait cap color.</title>
        <authorList>
            <person name="Zhang Y."/>
            <person name="Gao W."/>
            <person name="Sonnenberg A."/>
            <person name="Chen Q."/>
            <person name="Zhang J."/>
            <person name="Huang C."/>
        </authorList>
    </citation>
    <scope>NUCLEOTIDE SEQUENCE [LARGE SCALE GENOMIC DNA]</scope>
    <source>
        <strain evidence="1">CCMSSC00406</strain>
    </source>
</reference>
<comment type="caution">
    <text evidence="1">The sequence shown here is derived from an EMBL/GenBank/DDBJ whole genome shotgun (WGS) entry which is preliminary data.</text>
</comment>
<protein>
    <submittedName>
        <fullName evidence="1">Uncharacterized protein</fullName>
    </submittedName>
</protein>
<evidence type="ECO:0000313" key="2">
    <source>
        <dbReference type="Proteomes" id="UP000824881"/>
    </source>
</evidence>
<sequence>MASSMSSPPTSPQQSSDDTGVLPASSPNTSTSTSASLNQVHTHLVQHATEKKQELKEPSLAQSRRVAETISAPFVPFDAEAAIVKPFQEETNRDTVFERGEYFNRHKLIQSQWGGAHMSGFISYMHLYLSKG</sequence>
<gene>
    <name evidence="1" type="ORF">CCMSSC00406_0008490</name>
</gene>
<keyword evidence="2" id="KW-1185">Reference proteome</keyword>
<proteinExistence type="predicted"/>
<name>A0ACB7IIW3_PLECO</name>
<evidence type="ECO:0000313" key="1">
    <source>
        <dbReference type="EMBL" id="KAG9217563.1"/>
    </source>
</evidence>
<accession>A0ACB7IIW3</accession>
<dbReference type="EMBL" id="WQMT02000011">
    <property type="protein sequence ID" value="KAG9217563.1"/>
    <property type="molecule type" value="Genomic_DNA"/>
</dbReference>